<comment type="caution">
    <text evidence="3">The sequence shown here is derived from an EMBL/GenBank/DDBJ whole genome shotgun (WGS) entry which is preliminary data.</text>
</comment>
<accession>A0ABR3VYR7</accession>
<dbReference type="EMBL" id="JAZHXJ010000908">
    <property type="protein sequence ID" value="KAL1848707.1"/>
    <property type="molecule type" value="Genomic_DNA"/>
</dbReference>
<organism evidence="3 4">
    <name type="scientific">Phialemonium thermophilum</name>
    <dbReference type="NCBI Taxonomy" id="223376"/>
    <lineage>
        <taxon>Eukaryota</taxon>
        <taxon>Fungi</taxon>
        <taxon>Dikarya</taxon>
        <taxon>Ascomycota</taxon>
        <taxon>Pezizomycotina</taxon>
        <taxon>Sordariomycetes</taxon>
        <taxon>Sordariomycetidae</taxon>
        <taxon>Cephalothecales</taxon>
        <taxon>Cephalothecaceae</taxon>
        <taxon>Phialemonium</taxon>
    </lineage>
</organism>
<evidence type="ECO:0000256" key="1">
    <source>
        <dbReference type="SAM" id="MobiDB-lite"/>
    </source>
</evidence>
<protein>
    <submittedName>
        <fullName evidence="3">Uncharacterized protein</fullName>
    </submittedName>
</protein>
<name>A0ABR3VYR7_9PEZI</name>
<dbReference type="Proteomes" id="UP001586593">
    <property type="component" value="Unassembled WGS sequence"/>
</dbReference>
<evidence type="ECO:0000313" key="4">
    <source>
        <dbReference type="Proteomes" id="UP001586593"/>
    </source>
</evidence>
<sequence>MFLPSSLLLPLPLLSLPLLPLLLTASDINAPDRRDSTKYRTPYAPWGGFTNGYEGNLRAFLIKAQQSLSGNGNKTPLPAIPASLLRPFQQGGSPPTAATRPAAAAAPAGGTPWLSSYSSQPQLLSPAHASSTSSPYSAANSSATTSPRFSSSSSSSSTPLHPAIRPQYSSPFQQIPPQSALSVQQQQQQQQQRHSTPGTNHLGPWKATPNRPSPSPTVARQTSFTRQSHSPIPLPPYVRAAARPPASAASTAPGSKKVPAPTQPHRSHQETGVAVAATETTPPVGSPLAQAPANRDPPTISSTSQAAGGEGIPAAEQAVPDLPDVPAEAMLLVEQMVAKLRRASEREVVA</sequence>
<feature type="compositionally biased region" description="Polar residues" evidence="1">
    <location>
        <begin position="216"/>
        <end position="230"/>
    </location>
</feature>
<gene>
    <name evidence="3" type="ORF">VTK73DRAFT_10071</name>
</gene>
<keyword evidence="2" id="KW-0732">Signal</keyword>
<feature type="region of interest" description="Disordered" evidence="1">
    <location>
        <begin position="84"/>
        <end position="321"/>
    </location>
</feature>
<evidence type="ECO:0000313" key="3">
    <source>
        <dbReference type="EMBL" id="KAL1848707.1"/>
    </source>
</evidence>
<keyword evidence="4" id="KW-1185">Reference proteome</keyword>
<feature type="compositionally biased region" description="Low complexity" evidence="1">
    <location>
        <begin position="270"/>
        <end position="283"/>
    </location>
</feature>
<feature type="compositionally biased region" description="Low complexity" evidence="1">
    <location>
        <begin position="237"/>
        <end position="253"/>
    </location>
</feature>
<evidence type="ECO:0000256" key="2">
    <source>
        <dbReference type="SAM" id="SignalP"/>
    </source>
</evidence>
<feature type="signal peptide" evidence="2">
    <location>
        <begin position="1"/>
        <end position="25"/>
    </location>
</feature>
<feature type="compositionally biased region" description="Polar residues" evidence="1">
    <location>
        <begin position="167"/>
        <end position="183"/>
    </location>
</feature>
<feature type="compositionally biased region" description="Low complexity" evidence="1">
    <location>
        <begin position="91"/>
        <end position="158"/>
    </location>
</feature>
<feature type="chain" id="PRO_5046224396" evidence="2">
    <location>
        <begin position="26"/>
        <end position="350"/>
    </location>
</feature>
<proteinExistence type="predicted"/>
<reference evidence="3 4" key="1">
    <citation type="journal article" date="2024" name="Commun. Biol.">
        <title>Comparative genomic analysis of thermophilic fungi reveals convergent evolutionary adaptations and gene losses.</title>
        <authorList>
            <person name="Steindorff A.S."/>
            <person name="Aguilar-Pontes M.V."/>
            <person name="Robinson A.J."/>
            <person name="Andreopoulos B."/>
            <person name="LaButti K."/>
            <person name="Kuo A."/>
            <person name="Mondo S."/>
            <person name="Riley R."/>
            <person name="Otillar R."/>
            <person name="Haridas S."/>
            <person name="Lipzen A."/>
            <person name="Grimwood J."/>
            <person name="Schmutz J."/>
            <person name="Clum A."/>
            <person name="Reid I.D."/>
            <person name="Moisan M.C."/>
            <person name="Butler G."/>
            <person name="Nguyen T.T.M."/>
            <person name="Dewar K."/>
            <person name="Conant G."/>
            <person name="Drula E."/>
            <person name="Henrissat B."/>
            <person name="Hansel C."/>
            <person name="Singer S."/>
            <person name="Hutchinson M.I."/>
            <person name="de Vries R.P."/>
            <person name="Natvig D.O."/>
            <person name="Powell A.J."/>
            <person name="Tsang A."/>
            <person name="Grigoriev I.V."/>
        </authorList>
    </citation>
    <scope>NUCLEOTIDE SEQUENCE [LARGE SCALE GENOMIC DNA]</scope>
    <source>
        <strain evidence="3 4">ATCC 24622</strain>
    </source>
</reference>